<dbReference type="Gene3D" id="3.40.50.1460">
    <property type="match status" value="1"/>
</dbReference>
<accession>A0AA39WBE1</accession>
<evidence type="ECO:0000256" key="1">
    <source>
        <dbReference type="SAM" id="MobiDB-lite"/>
    </source>
</evidence>
<dbReference type="Proteomes" id="UP001174934">
    <property type="component" value="Unassembled WGS sequence"/>
</dbReference>
<dbReference type="AlphaFoldDB" id="A0AA39WBE1"/>
<proteinExistence type="predicted"/>
<sequence>QYRQVYVLILTWSFHDLKEASYTAPTGGKYTSLEDETKRLRGTFERRGYSVYEFDIPMQRSTESLRQQLKNFCLLARDDTLLIVYYHGHGSLDDDNELMFSSHEHPANVALSKTAAAELYEAMITGEACHAHGRSTQYRELVKKYERYRPVSTVEWEAIRPIVLSASSDMLLILDCCAAGGATATASGRRAGGGSSIASSTFSPSSLHFTNWKPPTPAQRKYTKHLFAACGFESSTTDDMTAAMCHVLDTWTPPPSPPRTQLPYWLTTKRLHQIMEDRLRRNSVGSQPIFRQLLPVDPEKYITLPDLSAGAGAGPDAGMSRGRRGGGSWRRG</sequence>
<keyword evidence="3" id="KW-1185">Reference proteome</keyword>
<evidence type="ECO:0000313" key="3">
    <source>
        <dbReference type="Proteomes" id="UP001174934"/>
    </source>
</evidence>
<evidence type="ECO:0000313" key="2">
    <source>
        <dbReference type="EMBL" id="KAK0609685.1"/>
    </source>
</evidence>
<reference evidence="2" key="1">
    <citation type="submission" date="2023-06" db="EMBL/GenBank/DDBJ databases">
        <title>Genome-scale phylogeny and comparative genomics of the fungal order Sordariales.</title>
        <authorList>
            <consortium name="Lawrence Berkeley National Laboratory"/>
            <person name="Hensen N."/>
            <person name="Bonometti L."/>
            <person name="Westerberg I."/>
            <person name="Brannstrom I.O."/>
            <person name="Guillou S."/>
            <person name="Cros-Aarteil S."/>
            <person name="Calhoun S."/>
            <person name="Haridas S."/>
            <person name="Kuo A."/>
            <person name="Mondo S."/>
            <person name="Pangilinan J."/>
            <person name="Riley R."/>
            <person name="LaButti K."/>
            <person name="Andreopoulos B."/>
            <person name="Lipzen A."/>
            <person name="Chen C."/>
            <person name="Yanf M."/>
            <person name="Daum C."/>
            <person name="Ng V."/>
            <person name="Clum A."/>
            <person name="Steindorff A."/>
            <person name="Ohm R."/>
            <person name="Martin F."/>
            <person name="Silar P."/>
            <person name="Natvig D."/>
            <person name="Lalanne C."/>
            <person name="Gautier V."/>
            <person name="Ament-velasquez S.L."/>
            <person name="Kruys A."/>
            <person name="Hutchinson M.I."/>
            <person name="Powell A.J."/>
            <person name="Barry K."/>
            <person name="Miller A.N."/>
            <person name="Grigoriev I.V."/>
            <person name="Debuchy R."/>
            <person name="Gladieux P."/>
            <person name="Thoren M.H."/>
            <person name="Johannesson H."/>
        </authorList>
    </citation>
    <scope>NUCLEOTIDE SEQUENCE</scope>
    <source>
        <strain evidence="2">SMH3391-2</strain>
    </source>
</reference>
<name>A0AA39WBE1_9PEZI</name>
<feature type="region of interest" description="Disordered" evidence="1">
    <location>
        <begin position="307"/>
        <end position="332"/>
    </location>
</feature>
<protein>
    <submittedName>
        <fullName evidence="2">Uncharacterized protein</fullName>
    </submittedName>
</protein>
<organism evidence="2 3">
    <name type="scientific">Bombardia bombarda</name>
    <dbReference type="NCBI Taxonomy" id="252184"/>
    <lineage>
        <taxon>Eukaryota</taxon>
        <taxon>Fungi</taxon>
        <taxon>Dikarya</taxon>
        <taxon>Ascomycota</taxon>
        <taxon>Pezizomycotina</taxon>
        <taxon>Sordariomycetes</taxon>
        <taxon>Sordariomycetidae</taxon>
        <taxon>Sordariales</taxon>
        <taxon>Lasiosphaeriaceae</taxon>
        <taxon>Bombardia</taxon>
    </lineage>
</organism>
<dbReference type="EMBL" id="JAULSR010000012">
    <property type="protein sequence ID" value="KAK0609685.1"/>
    <property type="molecule type" value="Genomic_DNA"/>
</dbReference>
<gene>
    <name evidence="2" type="ORF">B0T17DRAFT_501389</name>
</gene>
<feature type="non-terminal residue" evidence="2">
    <location>
        <position position="332"/>
    </location>
</feature>
<comment type="caution">
    <text evidence="2">The sequence shown here is derived from an EMBL/GenBank/DDBJ whole genome shotgun (WGS) entry which is preliminary data.</text>
</comment>